<gene>
    <name evidence="2" type="ORF">BDV95DRAFT_589562</name>
</gene>
<evidence type="ECO:0000313" key="2">
    <source>
        <dbReference type="EMBL" id="KAF2876909.1"/>
    </source>
</evidence>
<name>A0A7C8IDI9_9PLEO</name>
<dbReference type="Proteomes" id="UP000481861">
    <property type="component" value="Unassembled WGS sequence"/>
</dbReference>
<keyword evidence="1" id="KW-0732">Signal</keyword>
<keyword evidence="3" id="KW-1185">Reference proteome</keyword>
<dbReference type="EMBL" id="JAADJZ010000002">
    <property type="protein sequence ID" value="KAF2876909.1"/>
    <property type="molecule type" value="Genomic_DNA"/>
</dbReference>
<sequence>MYFTTVAMAILVTLTTALPSAPPPSPGTEYSECGRYIDKYYWDQYKINTLAKKILPLKRELPYGTLRGSWTVTSRPKDKECQVLKQPGETPGATSAYLFWVRKECNFCKFFKDEACEVYDSEPLESDYPLNNEEIWSPELEGVKSFKCGNH</sequence>
<proteinExistence type="predicted"/>
<organism evidence="2 3">
    <name type="scientific">Massariosphaeria phaeospora</name>
    <dbReference type="NCBI Taxonomy" id="100035"/>
    <lineage>
        <taxon>Eukaryota</taxon>
        <taxon>Fungi</taxon>
        <taxon>Dikarya</taxon>
        <taxon>Ascomycota</taxon>
        <taxon>Pezizomycotina</taxon>
        <taxon>Dothideomycetes</taxon>
        <taxon>Pleosporomycetidae</taxon>
        <taxon>Pleosporales</taxon>
        <taxon>Pleosporales incertae sedis</taxon>
        <taxon>Massariosphaeria</taxon>
    </lineage>
</organism>
<dbReference type="AlphaFoldDB" id="A0A7C8IDI9"/>
<feature type="chain" id="PRO_5028949376" evidence="1">
    <location>
        <begin position="18"/>
        <end position="151"/>
    </location>
</feature>
<evidence type="ECO:0000256" key="1">
    <source>
        <dbReference type="SAM" id="SignalP"/>
    </source>
</evidence>
<protein>
    <submittedName>
        <fullName evidence="2">Uncharacterized protein</fullName>
    </submittedName>
</protein>
<accession>A0A7C8IDI9</accession>
<comment type="caution">
    <text evidence="2">The sequence shown here is derived from an EMBL/GenBank/DDBJ whole genome shotgun (WGS) entry which is preliminary data.</text>
</comment>
<reference evidence="2 3" key="1">
    <citation type="submission" date="2020-01" db="EMBL/GenBank/DDBJ databases">
        <authorList>
            <consortium name="DOE Joint Genome Institute"/>
            <person name="Haridas S."/>
            <person name="Albert R."/>
            <person name="Binder M."/>
            <person name="Bloem J."/>
            <person name="Labutti K."/>
            <person name="Salamov A."/>
            <person name="Andreopoulos B."/>
            <person name="Baker S.E."/>
            <person name="Barry K."/>
            <person name="Bills G."/>
            <person name="Bluhm B.H."/>
            <person name="Cannon C."/>
            <person name="Castanera R."/>
            <person name="Culley D.E."/>
            <person name="Daum C."/>
            <person name="Ezra D."/>
            <person name="Gonzalez J.B."/>
            <person name="Henrissat B."/>
            <person name="Kuo A."/>
            <person name="Liang C."/>
            <person name="Lipzen A."/>
            <person name="Lutzoni F."/>
            <person name="Magnuson J."/>
            <person name="Mondo S."/>
            <person name="Nolan M."/>
            <person name="Ohm R."/>
            <person name="Pangilinan J."/>
            <person name="Park H.-J.H."/>
            <person name="Ramirez L."/>
            <person name="Alfaro M."/>
            <person name="Sun H."/>
            <person name="Tritt A."/>
            <person name="Yoshinaga Y."/>
            <person name="Zwiers L.-H.L."/>
            <person name="Turgeon B.G."/>
            <person name="Goodwin S.B."/>
            <person name="Spatafora J.W."/>
            <person name="Crous P.W."/>
            <person name="Grigoriev I.V."/>
        </authorList>
    </citation>
    <scope>NUCLEOTIDE SEQUENCE [LARGE SCALE GENOMIC DNA]</scope>
    <source>
        <strain evidence="2 3">CBS 611.86</strain>
    </source>
</reference>
<feature type="signal peptide" evidence="1">
    <location>
        <begin position="1"/>
        <end position="17"/>
    </location>
</feature>
<evidence type="ECO:0000313" key="3">
    <source>
        <dbReference type="Proteomes" id="UP000481861"/>
    </source>
</evidence>